<dbReference type="Proteomes" id="UP000824410">
    <property type="component" value="Unassembled WGS sequence"/>
</dbReference>
<accession>A0AAP2JV71</accession>
<sequence>MPIELNYPVKFNQVNLLNFSSDKKNIEQFANEIVTTSNIQYSRKGICLGLAHSYIAYENEGNGLAFIENLNQMLNVSKKELPDKKKQNSYSDLAYQTHSFATLKNHFLNALKLQFNYTKSSHYKIMAKEILDTELPYRHPYETNLEYINHYLYLNKNDELLDNYSGLNSDTERLMINDFYLKIAKNVTVNQPEMPKFPEDIQNKIIKDQTLTDDEMQIFLHYAFVYCAAQYEFKTTQFNILAGITYHNNKPNNSYENIEQKWRFITRYELKKAISITVFKKEDFFAIYAAQKHATAITAKYQPTNNNYQFSFFEPNKGVFYTSDKNKLMGVIDQLPIDSPTSIVKYANLNEQEKLQPIGYIQLFQTEKGNTHRLNLQTSSKKDVQKQAKEVLAQKKVSTSLKDGNKLVFIDYNPLNDELTLSLPLGKRTFTIYSELNDIDTTIDLINASMHEYPTYKENDIYIDWKGQILNRLKKH</sequence>
<protein>
    <recommendedName>
        <fullName evidence="3">Peptidase C58 YopT-type domain-containing protein</fullName>
    </recommendedName>
</protein>
<reference evidence="1" key="1">
    <citation type="submission" date="2019-02" db="EMBL/GenBank/DDBJ databases">
        <title>Genomic characterization of isolates from hospital effluents in KZN, South Africa.</title>
        <authorList>
            <person name="Ntshobeni N."/>
            <person name="Allam M."/>
            <person name="Ismail A."/>
            <person name="Amoako D."/>
            <person name="Essack S."/>
            <person name="Chenia H."/>
        </authorList>
    </citation>
    <scope>NUCLEOTIDE SEQUENCE</scope>
    <source>
        <strain evidence="1">AFE97_S1</strain>
    </source>
</reference>
<organism evidence="1 2">
    <name type="scientific">Providencia rettgeri</name>
    <dbReference type="NCBI Taxonomy" id="587"/>
    <lineage>
        <taxon>Bacteria</taxon>
        <taxon>Pseudomonadati</taxon>
        <taxon>Pseudomonadota</taxon>
        <taxon>Gammaproteobacteria</taxon>
        <taxon>Enterobacterales</taxon>
        <taxon>Morganellaceae</taxon>
        <taxon>Providencia</taxon>
    </lineage>
</organism>
<evidence type="ECO:0000313" key="1">
    <source>
        <dbReference type="EMBL" id="MBX6979197.1"/>
    </source>
</evidence>
<dbReference type="RefSeq" id="WP_131680516.1">
    <property type="nucleotide sequence ID" value="NZ_SHCY01000014.1"/>
</dbReference>
<name>A0AAP2JV71_PRORE</name>
<comment type="caution">
    <text evidence="1">The sequence shown here is derived from an EMBL/GenBank/DDBJ whole genome shotgun (WGS) entry which is preliminary data.</text>
</comment>
<dbReference type="EMBL" id="SHDO01000003">
    <property type="protein sequence ID" value="MBX6979197.1"/>
    <property type="molecule type" value="Genomic_DNA"/>
</dbReference>
<proteinExistence type="predicted"/>
<gene>
    <name evidence="1" type="ORF">EX242_02820</name>
</gene>
<dbReference type="AlphaFoldDB" id="A0AAP2JV71"/>
<evidence type="ECO:0008006" key="3">
    <source>
        <dbReference type="Google" id="ProtNLM"/>
    </source>
</evidence>
<evidence type="ECO:0000313" key="2">
    <source>
        <dbReference type="Proteomes" id="UP000824410"/>
    </source>
</evidence>